<dbReference type="AlphaFoldDB" id="W1NMY2"/>
<keyword evidence="2" id="KW-1185">Reference proteome</keyword>
<reference evidence="2" key="1">
    <citation type="journal article" date="2013" name="Science">
        <title>The Amborella genome and the evolution of flowering plants.</title>
        <authorList>
            <consortium name="Amborella Genome Project"/>
        </authorList>
    </citation>
    <scope>NUCLEOTIDE SEQUENCE [LARGE SCALE GENOMIC DNA]</scope>
</reference>
<sequence length="63" mass="7051">MSDVSKDRGCQVLIGQGSEDNTTKTAWTLQMSQAPFGVASNYDWSIKTKSESREDDTYTNRTL</sequence>
<name>W1NMY2_AMBTC</name>
<dbReference type="EMBL" id="KI396637">
    <property type="protein sequence ID" value="ERM96908.1"/>
    <property type="molecule type" value="Genomic_DNA"/>
</dbReference>
<gene>
    <name evidence="1" type="ORF">AMTR_s00074p00105650</name>
</gene>
<evidence type="ECO:0000313" key="2">
    <source>
        <dbReference type="Proteomes" id="UP000017836"/>
    </source>
</evidence>
<dbReference type="Gramene" id="ERM96908">
    <property type="protein sequence ID" value="ERM96908"/>
    <property type="gene ID" value="AMTR_s00074p00105650"/>
</dbReference>
<evidence type="ECO:0000313" key="1">
    <source>
        <dbReference type="EMBL" id="ERM96908.1"/>
    </source>
</evidence>
<proteinExistence type="predicted"/>
<accession>W1NMY2</accession>
<protein>
    <submittedName>
        <fullName evidence="1">Uncharacterized protein</fullName>
    </submittedName>
</protein>
<dbReference type="Proteomes" id="UP000017836">
    <property type="component" value="Unassembled WGS sequence"/>
</dbReference>
<organism evidence="1 2">
    <name type="scientific">Amborella trichopoda</name>
    <dbReference type="NCBI Taxonomy" id="13333"/>
    <lineage>
        <taxon>Eukaryota</taxon>
        <taxon>Viridiplantae</taxon>
        <taxon>Streptophyta</taxon>
        <taxon>Embryophyta</taxon>
        <taxon>Tracheophyta</taxon>
        <taxon>Spermatophyta</taxon>
        <taxon>Magnoliopsida</taxon>
        <taxon>Amborellales</taxon>
        <taxon>Amborellaceae</taxon>
        <taxon>Amborella</taxon>
    </lineage>
</organism>
<dbReference type="HOGENOM" id="CLU_2888750_0_0_1"/>